<reference evidence="6 7" key="1">
    <citation type="submission" date="2019-08" db="EMBL/GenBank/DDBJ databases">
        <title>Luteimonas viscosus sp. nov., isolated from soil of a sunflower field.</title>
        <authorList>
            <person name="Jianli Z."/>
            <person name="Ying Z."/>
        </authorList>
    </citation>
    <scope>NUCLEOTIDE SEQUENCE [LARGE SCALE GENOMIC DNA]</scope>
    <source>
        <strain evidence="6 7">XBU10</strain>
    </source>
</reference>
<dbReference type="InterPro" id="IPR001129">
    <property type="entry name" value="Membr-assoc_MAPEG"/>
</dbReference>
<dbReference type="Pfam" id="PF01124">
    <property type="entry name" value="MAPEG"/>
    <property type="match status" value="1"/>
</dbReference>
<sequence length="132" mass="14029">MSLATAYWCVLIAALLPYVWVGFAKTGAPGYNNRNPRAWLAKQEGNYRVQRANAAHLNAFEAFAPFAAGVVLAQLAGVDPARIALLAVVFVVLRVAHGILYLADVQMLRSLAWTGGFGCVIALLAMAALNAA</sequence>
<dbReference type="RefSeq" id="WP_149103237.1">
    <property type="nucleotide sequence ID" value="NZ_VTFT01000001.1"/>
</dbReference>
<dbReference type="EMBL" id="VTFT01000001">
    <property type="protein sequence ID" value="TYT26682.1"/>
    <property type="molecule type" value="Genomic_DNA"/>
</dbReference>
<gene>
    <name evidence="6" type="ORF">FZO89_10665</name>
</gene>
<dbReference type="AlphaFoldDB" id="A0A5D4XUK9"/>
<protein>
    <recommendedName>
        <fullName evidence="8">MAPEG family protein</fullName>
    </recommendedName>
</protein>
<feature type="transmembrane region" description="Helical" evidence="5">
    <location>
        <begin position="110"/>
        <end position="129"/>
    </location>
</feature>
<evidence type="ECO:0008006" key="8">
    <source>
        <dbReference type="Google" id="ProtNLM"/>
    </source>
</evidence>
<accession>A0A5D4XUK9</accession>
<proteinExistence type="predicted"/>
<evidence type="ECO:0000256" key="5">
    <source>
        <dbReference type="SAM" id="Phobius"/>
    </source>
</evidence>
<evidence type="ECO:0000256" key="2">
    <source>
        <dbReference type="ARBA" id="ARBA00022692"/>
    </source>
</evidence>
<dbReference type="PANTHER" id="PTHR35371:SF1">
    <property type="entry name" value="BLR7753 PROTEIN"/>
    <property type="match status" value="1"/>
</dbReference>
<keyword evidence="2 5" id="KW-0812">Transmembrane</keyword>
<keyword evidence="7" id="KW-1185">Reference proteome</keyword>
<organism evidence="6 7">
    <name type="scientific">Luteimonas viscosa</name>
    <dbReference type="NCBI Taxonomy" id="1132694"/>
    <lineage>
        <taxon>Bacteria</taxon>
        <taxon>Pseudomonadati</taxon>
        <taxon>Pseudomonadota</taxon>
        <taxon>Gammaproteobacteria</taxon>
        <taxon>Lysobacterales</taxon>
        <taxon>Lysobacteraceae</taxon>
        <taxon>Luteimonas</taxon>
    </lineage>
</organism>
<dbReference type="GO" id="GO:0016020">
    <property type="term" value="C:membrane"/>
    <property type="evidence" value="ECO:0007669"/>
    <property type="project" value="UniProtKB-SubCell"/>
</dbReference>
<evidence type="ECO:0000313" key="6">
    <source>
        <dbReference type="EMBL" id="TYT26682.1"/>
    </source>
</evidence>
<dbReference type="Proteomes" id="UP000324973">
    <property type="component" value="Unassembled WGS sequence"/>
</dbReference>
<feature type="transmembrane region" description="Helical" evidence="5">
    <location>
        <begin position="83"/>
        <end position="103"/>
    </location>
</feature>
<comment type="caution">
    <text evidence="6">The sequence shown here is derived from an EMBL/GenBank/DDBJ whole genome shotgun (WGS) entry which is preliminary data.</text>
</comment>
<comment type="subcellular location">
    <subcellularLocation>
        <location evidence="1">Membrane</location>
    </subcellularLocation>
</comment>
<name>A0A5D4XUK9_9GAMM</name>
<dbReference type="Gene3D" id="1.20.120.550">
    <property type="entry name" value="Membrane associated eicosanoid/glutathione metabolism-like domain"/>
    <property type="match status" value="1"/>
</dbReference>
<evidence type="ECO:0000313" key="7">
    <source>
        <dbReference type="Proteomes" id="UP000324973"/>
    </source>
</evidence>
<dbReference type="PANTHER" id="PTHR35371">
    <property type="entry name" value="INNER MEMBRANE PROTEIN"/>
    <property type="match status" value="1"/>
</dbReference>
<evidence type="ECO:0000256" key="4">
    <source>
        <dbReference type="ARBA" id="ARBA00023136"/>
    </source>
</evidence>
<evidence type="ECO:0000256" key="1">
    <source>
        <dbReference type="ARBA" id="ARBA00004370"/>
    </source>
</evidence>
<keyword evidence="3 5" id="KW-1133">Transmembrane helix</keyword>
<dbReference type="OrthoDB" id="513661at2"/>
<evidence type="ECO:0000256" key="3">
    <source>
        <dbReference type="ARBA" id="ARBA00022989"/>
    </source>
</evidence>
<dbReference type="SUPFAM" id="SSF161084">
    <property type="entry name" value="MAPEG domain-like"/>
    <property type="match status" value="1"/>
</dbReference>
<keyword evidence="4 5" id="KW-0472">Membrane</keyword>
<dbReference type="InterPro" id="IPR023352">
    <property type="entry name" value="MAPEG-like_dom_sf"/>
</dbReference>